<dbReference type="EMBL" id="BLPF01000001">
    <property type="protein sequence ID" value="GFJ77556.1"/>
    <property type="molecule type" value="Genomic_DNA"/>
</dbReference>
<keyword evidence="3" id="KW-1185">Reference proteome</keyword>
<evidence type="ECO:0000313" key="2">
    <source>
        <dbReference type="EMBL" id="GFJ77556.1"/>
    </source>
</evidence>
<feature type="region of interest" description="Disordered" evidence="1">
    <location>
        <begin position="1"/>
        <end position="37"/>
    </location>
</feature>
<feature type="compositionally biased region" description="Basic and acidic residues" evidence="1">
    <location>
        <begin position="8"/>
        <end position="20"/>
    </location>
</feature>
<reference evidence="2 3" key="1">
    <citation type="submission" date="2020-03" db="EMBL/GenBank/DDBJ databases">
        <title>Whole genome shotgun sequence of Phytohabitans houttuyneae NBRC 108639.</title>
        <authorList>
            <person name="Komaki H."/>
            <person name="Tamura T."/>
        </authorList>
    </citation>
    <scope>NUCLEOTIDE SEQUENCE [LARGE SCALE GENOMIC DNA]</scope>
    <source>
        <strain evidence="2 3">NBRC 108639</strain>
    </source>
</reference>
<evidence type="ECO:0000256" key="1">
    <source>
        <dbReference type="SAM" id="MobiDB-lite"/>
    </source>
</evidence>
<proteinExistence type="predicted"/>
<evidence type="ECO:0000313" key="3">
    <source>
        <dbReference type="Proteomes" id="UP000482800"/>
    </source>
</evidence>
<name>A0A6V8K6E2_9ACTN</name>
<comment type="caution">
    <text evidence="2">The sequence shown here is derived from an EMBL/GenBank/DDBJ whole genome shotgun (WGS) entry which is preliminary data.</text>
</comment>
<sequence>MQGLPPCRKMDGRPAQRPDLEGNAVTDGTPSVTPPAAADTAEATCAHCGLPLALDDIWGWIHANGRYLCYDPETGEPMSMPAEPSYT</sequence>
<gene>
    <name evidence="2" type="ORF">Phou_017360</name>
</gene>
<dbReference type="AlphaFoldDB" id="A0A6V8K6E2"/>
<dbReference type="Proteomes" id="UP000482800">
    <property type="component" value="Unassembled WGS sequence"/>
</dbReference>
<protein>
    <submittedName>
        <fullName evidence="2">Uncharacterized protein</fullName>
    </submittedName>
</protein>
<organism evidence="2 3">
    <name type="scientific">Phytohabitans houttuyneae</name>
    <dbReference type="NCBI Taxonomy" id="1076126"/>
    <lineage>
        <taxon>Bacteria</taxon>
        <taxon>Bacillati</taxon>
        <taxon>Actinomycetota</taxon>
        <taxon>Actinomycetes</taxon>
        <taxon>Micromonosporales</taxon>
        <taxon>Micromonosporaceae</taxon>
    </lineage>
</organism>
<reference evidence="2 3" key="2">
    <citation type="submission" date="2020-03" db="EMBL/GenBank/DDBJ databases">
        <authorList>
            <person name="Ichikawa N."/>
            <person name="Kimura A."/>
            <person name="Kitahashi Y."/>
            <person name="Uohara A."/>
        </authorList>
    </citation>
    <scope>NUCLEOTIDE SEQUENCE [LARGE SCALE GENOMIC DNA]</scope>
    <source>
        <strain evidence="2 3">NBRC 108639</strain>
    </source>
</reference>
<accession>A0A6V8K6E2</accession>